<gene>
    <name evidence="1" type="ORF">M9Y10_017099</name>
</gene>
<comment type="caution">
    <text evidence="1">The sequence shown here is derived from an EMBL/GenBank/DDBJ whole genome shotgun (WGS) entry which is preliminary data.</text>
</comment>
<proteinExistence type="predicted"/>
<name>A0ABR2HVX7_9EUKA</name>
<accession>A0ABR2HVX7</accession>
<sequence>MTNYTDDELRLVNAIADSIEFNYDDVNDINNEKFLTVRTINKEKERLEKCNDKIECNFIRMNINEWMNEIKQMLTWKLFVDMERMRSQKA</sequence>
<dbReference type="EMBL" id="JAPFFF010000022">
    <property type="protein sequence ID" value="KAK8853538.1"/>
    <property type="molecule type" value="Genomic_DNA"/>
</dbReference>
<evidence type="ECO:0000313" key="2">
    <source>
        <dbReference type="Proteomes" id="UP001470230"/>
    </source>
</evidence>
<reference evidence="1 2" key="1">
    <citation type="submission" date="2024-04" db="EMBL/GenBank/DDBJ databases">
        <title>Tritrichomonas musculus Genome.</title>
        <authorList>
            <person name="Alves-Ferreira E."/>
            <person name="Grigg M."/>
            <person name="Lorenzi H."/>
            <person name="Galac M."/>
        </authorList>
    </citation>
    <scope>NUCLEOTIDE SEQUENCE [LARGE SCALE GENOMIC DNA]</scope>
    <source>
        <strain evidence="1 2">EAF2021</strain>
    </source>
</reference>
<dbReference type="Proteomes" id="UP001470230">
    <property type="component" value="Unassembled WGS sequence"/>
</dbReference>
<keyword evidence="2" id="KW-1185">Reference proteome</keyword>
<evidence type="ECO:0000313" key="1">
    <source>
        <dbReference type="EMBL" id="KAK8853538.1"/>
    </source>
</evidence>
<protein>
    <submittedName>
        <fullName evidence="1">Uncharacterized protein</fullName>
    </submittedName>
</protein>
<organism evidence="1 2">
    <name type="scientific">Tritrichomonas musculus</name>
    <dbReference type="NCBI Taxonomy" id="1915356"/>
    <lineage>
        <taxon>Eukaryota</taxon>
        <taxon>Metamonada</taxon>
        <taxon>Parabasalia</taxon>
        <taxon>Tritrichomonadida</taxon>
        <taxon>Tritrichomonadidae</taxon>
        <taxon>Tritrichomonas</taxon>
    </lineage>
</organism>